<gene>
    <name evidence="3" type="ORF">PHYEVI_LOCUS6053</name>
</gene>
<dbReference type="InterPro" id="IPR003599">
    <property type="entry name" value="Ig_sub"/>
</dbReference>
<feature type="signal peptide" evidence="1">
    <location>
        <begin position="1"/>
        <end position="26"/>
    </location>
</feature>
<name>A0A9N9TSL6_PHYSR</name>
<reference evidence="3" key="1">
    <citation type="submission" date="2022-01" db="EMBL/GenBank/DDBJ databases">
        <authorList>
            <person name="King R."/>
        </authorList>
    </citation>
    <scope>NUCLEOTIDE SEQUENCE</scope>
</reference>
<feature type="domain" description="Ig-like" evidence="2">
    <location>
        <begin position="61"/>
        <end position="169"/>
    </location>
</feature>
<evidence type="ECO:0000313" key="3">
    <source>
        <dbReference type="EMBL" id="CAG9859684.1"/>
    </source>
</evidence>
<evidence type="ECO:0000259" key="2">
    <source>
        <dbReference type="PROSITE" id="PS50835"/>
    </source>
</evidence>
<protein>
    <recommendedName>
        <fullName evidence="2">Ig-like domain-containing protein</fullName>
    </recommendedName>
</protein>
<dbReference type="InterPro" id="IPR013783">
    <property type="entry name" value="Ig-like_fold"/>
</dbReference>
<proteinExistence type="predicted"/>
<organism evidence="3 4">
    <name type="scientific">Phyllotreta striolata</name>
    <name type="common">Striped flea beetle</name>
    <name type="synonym">Crioceris striolata</name>
    <dbReference type="NCBI Taxonomy" id="444603"/>
    <lineage>
        <taxon>Eukaryota</taxon>
        <taxon>Metazoa</taxon>
        <taxon>Ecdysozoa</taxon>
        <taxon>Arthropoda</taxon>
        <taxon>Hexapoda</taxon>
        <taxon>Insecta</taxon>
        <taxon>Pterygota</taxon>
        <taxon>Neoptera</taxon>
        <taxon>Endopterygota</taxon>
        <taxon>Coleoptera</taxon>
        <taxon>Polyphaga</taxon>
        <taxon>Cucujiformia</taxon>
        <taxon>Chrysomeloidea</taxon>
        <taxon>Chrysomelidae</taxon>
        <taxon>Galerucinae</taxon>
        <taxon>Alticini</taxon>
        <taxon>Phyllotreta</taxon>
    </lineage>
</organism>
<accession>A0A9N9TSL6</accession>
<feature type="domain" description="Ig-like" evidence="2">
    <location>
        <begin position="170"/>
        <end position="257"/>
    </location>
</feature>
<dbReference type="AlphaFoldDB" id="A0A9N9TSL6"/>
<evidence type="ECO:0000313" key="4">
    <source>
        <dbReference type="Proteomes" id="UP001153712"/>
    </source>
</evidence>
<dbReference type="InterPro" id="IPR007110">
    <property type="entry name" value="Ig-like_dom"/>
</dbReference>
<dbReference type="Proteomes" id="UP001153712">
    <property type="component" value="Chromosome 3"/>
</dbReference>
<evidence type="ECO:0000256" key="1">
    <source>
        <dbReference type="SAM" id="SignalP"/>
    </source>
</evidence>
<dbReference type="SMART" id="SM00409">
    <property type="entry name" value="IG"/>
    <property type="match status" value="2"/>
</dbReference>
<dbReference type="InterPro" id="IPR013106">
    <property type="entry name" value="Ig_V-set"/>
</dbReference>
<sequence length="301" mass="33585">MAIKTVHVNHMTFYALVLFIASEAVTQTSWMNKSENLRIRRSYETRRGKDHSYGNSLKIPPSGRATTFFTDNSTTVVAQIGGTAKLPCVVRKSNNAVVSWIRKNVEPPAILTVGVGTYIADDRFLVEHARHLQNWGLVIKHVRPEDAGVYECQISTHPTSSIFLELKVTEAVAIILGAPDLYIKAGSVLRLQCNLLHATEAPAYVFWYHEQKMVNHDPGVMVNADKTSSVFQLDEADTRHSGNYTCYPSNTIPAYVTVHVLNATEEENPAAMLHANTSDISTRLDTFFLVFVNILLIVLDR</sequence>
<dbReference type="GO" id="GO:0032589">
    <property type="term" value="C:neuron projection membrane"/>
    <property type="evidence" value="ECO:0007669"/>
    <property type="project" value="TreeGrafter"/>
</dbReference>
<feature type="chain" id="PRO_5040212315" description="Ig-like domain-containing protein" evidence="1">
    <location>
        <begin position="27"/>
        <end position="301"/>
    </location>
</feature>
<dbReference type="PANTHER" id="PTHR23279:SF2">
    <property type="entry name" value="DEFECTIVE PROBOSCIS EXTENSION RESPONSE 19, ISOFORM A"/>
    <property type="match status" value="1"/>
</dbReference>
<dbReference type="EMBL" id="OU900096">
    <property type="protein sequence ID" value="CAG9859684.1"/>
    <property type="molecule type" value="Genomic_DNA"/>
</dbReference>
<dbReference type="InterPro" id="IPR037448">
    <property type="entry name" value="Zig-8"/>
</dbReference>
<dbReference type="SMART" id="SM00408">
    <property type="entry name" value="IGc2"/>
    <property type="match status" value="2"/>
</dbReference>
<dbReference type="SMART" id="SM00406">
    <property type="entry name" value="IGv"/>
    <property type="match status" value="1"/>
</dbReference>
<dbReference type="InterPro" id="IPR036179">
    <property type="entry name" value="Ig-like_dom_sf"/>
</dbReference>
<dbReference type="InterPro" id="IPR003598">
    <property type="entry name" value="Ig_sub2"/>
</dbReference>
<dbReference type="Pfam" id="PF07686">
    <property type="entry name" value="V-set"/>
    <property type="match status" value="1"/>
</dbReference>
<dbReference type="SUPFAM" id="SSF48726">
    <property type="entry name" value="Immunoglobulin"/>
    <property type="match status" value="2"/>
</dbReference>
<dbReference type="PANTHER" id="PTHR23279">
    <property type="entry name" value="DEFECTIVE PROBOSCIS EXTENSION RESPONSE DPR -RELATED"/>
    <property type="match status" value="1"/>
</dbReference>
<dbReference type="PROSITE" id="PS50835">
    <property type="entry name" value="IG_LIKE"/>
    <property type="match status" value="2"/>
</dbReference>
<dbReference type="GO" id="GO:0050808">
    <property type="term" value="P:synapse organization"/>
    <property type="evidence" value="ECO:0007669"/>
    <property type="project" value="TreeGrafter"/>
</dbReference>
<dbReference type="Pfam" id="PF13927">
    <property type="entry name" value="Ig_3"/>
    <property type="match status" value="1"/>
</dbReference>
<dbReference type="Gene3D" id="2.60.40.10">
    <property type="entry name" value="Immunoglobulins"/>
    <property type="match status" value="2"/>
</dbReference>
<keyword evidence="4" id="KW-1185">Reference proteome</keyword>
<dbReference type="OrthoDB" id="190835at2759"/>
<keyword evidence="1" id="KW-0732">Signal</keyword>